<keyword evidence="2" id="KW-1185">Reference proteome</keyword>
<protein>
    <submittedName>
        <fullName evidence="1">Uncharacterized protein</fullName>
    </submittedName>
</protein>
<dbReference type="Proteomes" id="UP001469553">
    <property type="component" value="Unassembled WGS sequence"/>
</dbReference>
<accession>A0ABV0YDX1</accession>
<evidence type="ECO:0000313" key="2">
    <source>
        <dbReference type="Proteomes" id="UP001469553"/>
    </source>
</evidence>
<sequence>MHALGEHATSMPKDPRLGLETQTFLLSKRNPIELWETWSSSISCSRRQREERVTCHDNSQRETHSEIIRAMSAGLEDTDSVFAPTLPSGLPPPSILPSGK</sequence>
<reference evidence="1 2" key="1">
    <citation type="submission" date="2021-06" db="EMBL/GenBank/DDBJ databases">
        <authorList>
            <person name="Palmer J.M."/>
        </authorList>
    </citation>
    <scope>NUCLEOTIDE SEQUENCE [LARGE SCALE GENOMIC DNA]</scope>
    <source>
        <strain evidence="1 2">AS_MEX2019</strain>
        <tissue evidence="1">Muscle</tissue>
    </source>
</reference>
<organism evidence="1 2">
    <name type="scientific">Ameca splendens</name>
    <dbReference type="NCBI Taxonomy" id="208324"/>
    <lineage>
        <taxon>Eukaryota</taxon>
        <taxon>Metazoa</taxon>
        <taxon>Chordata</taxon>
        <taxon>Craniata</taxon>
        <taxon>Vertebrata</taxon>
        <taxon>Euteleostomi</taxon>
        <taxon>Actinopterygii</taxon>
        <taxon>Neopterygii</taxon>
        <taxon>Teleostei</taxon>
        <taxon>Neoteleostei</taxon>
        <taxon>Acanthomorphata</taxon>
        <taxon>Ovalentaria</taxon>
        <taxon>Atherinomorphae</taxon>
        <taxon>Cyprinodontiformes</taxon>
        <taxon>Goodeidae</taxon>
        <taxon>Ameca</taxon>
    </lineage>
</organism>
<dbReference type="EMBL" id="JAHRIP010029457">
    <property type="protein sequence ID" value="MEQ2291825.1"/>
    <property type="molecule type" value="Genomic_DNA"/>
</dbReference>
<comment type="caution">
    <text evidence="1">The sequence shown here is derived from an EMBL/GenBank/DDBJ whole genome shotgun (WGS) entry which is preliminary data.</text>
</comment>
<gene>
    <name evidence="1" type="ORF">AMECASPLE_016864</name>
</gene>
<evidence type="ECO:0000313" key="1">
    <source>
        <dbReference type="EMBL" id="MEQ2291825.1"/>
    </source>
</evidence>
<proteinExistence type="predicted"/>
<name>A0ABV0YDX1_9TELE</name>